<evidence type="ECO:0000313" key="1">
    <source>
        <dbReference type="EMBL" id="TLD00246.1"/>
    </source>
</evidence>
<proteinExistence type="predicted"/>
<dbReference type="OrthoDB" id="2086691at2"/>
<evidence type="ECO:0000313" key="2">
    <source>
        <dbReference type="Proteomes" id="UP000306509"/>
    </source>
</evidence>
<dbReference type="STRING" id="180332.GCA_000797495_05096"/>
<dbReference type="Proteomes" id="UP000306509">
    <property type="component" value="Unassembled WGS sequence"/>
</dbReference>
<comment type="caution">
    <text evidence="1">The sequence shown here is derived from an EMBL/GenBank/DDBJ whole genome shotgun (WGS) entry which is preliminary data.</text>
</comment>
<gene>
    <name evidence="1" type="ORF">DSM106044_02914</name>
</gene>
<accession>A0A4U8QED7</accession>
<reference evidence="1 2" key="1">
    <citation type="journal article" date="2019" name="Anaerobe">
        <title>Detection of Robinsoniella peoriensis in multiple bone samples of a trauma patient.</title>
        <authorList>
            <person name="Schrottner P."/>
            <person name="Hartwich K."/>
            <person name="Bunk B."/>
            <person name="Schober I."/>
            <person name="Helbig S."/>
            <person name="Rudolph W.W."/>
            <person name="Gunzer F."/>
        </authorList>
    </citation>
    <scope>NUCLEOTIDE SEQUENCE [LARGE SCALE GENOMIC DNA]</scope>
    <source>
        <strain evidence="1 2">DSM 106044</strain>
    </source>
</reference>
<dbReference type="EMBL" id="QGQD01000057">
    <property type="protein sequence ID" value="TLD00246.1"/>
    <property type="molecule type" value="Genomic_DNA"/>
</dbReference>
<dbReference type="RefSeq" id="WP_027295109.1">
    <property type="nucleotide sequence ID" value="NZ_CABMJZ010000140.1"/>
</dbReference>
<sequence length="59" mass="6839">MGGSNKNEEKTFIVTVKSRKNQTWQGTVNWVEEKRIQPFRSALELIRLMDSAIGVEEEE</sequence>
<keyword evidence="2" id="KW-1185">Reference proteome</keyword>
<dbReference type="AlphaFoldDB" id="A0A4U8QED7"/>
<organism evidence="1 2">
    <name type="scientific">Robinsoniella peoriensis</name>
    <dbReference type="NCBI Taxonomy" id="180332"/>
    <lineage>
        <taxon>Bacteria</taxon>
        <taxon>Bacillati</taxon>
        <taxon>Bacillota</taxon>
        <taxon>Clostridia</taxon>
        <taxon>Lachnospirales</taxon>
        <taxon>Lachnospiraceae</taxon>
        <taxon>Robinsoniella</taxon>
    </lineage>
</organism>
<name>A0A4U8QED7_9FIRM</name>
<protein>
    <submittedName>
        <fullName evidence="1">Uncharacterized protein</fullName>
    </submittedName>
</protein>